<dbReference type="PANTHER" id="PTHR30616">
    <property type="entry name" value="UNCHARACTERIZED PROTEIN YFIH"/>
    <property type="match status" value="1"/>
</dbReference>
<comment type="function">
    <text evidence="2">Purine nucleoside enzyme that catalyzes the phosphorolysis of adenosine and inosine nucleosides, yielding D-ribose 1-phosphate and the respective free bases, adenine and hypoxanthine. Also catalyzes the phosphorolysis of S-methyl-5'-thioadenosine into adenine and S-methyl-5-thio-alpha-D-ribose 1-phosphate. Also has adenosine deaminase activity.</text>
</comment>
<evidence type="ECO:0000256" key="2">
    <source>
        <dbReference type="ARBA" id="ARBA00003215"/>
    </source>
</evidence>
<comment type="catalytic activity">
    <reaction evidence="9">
        <text>adenosine + phosphate = alpha-D-ribose 1-phosphate + adenine</text>
        <dbReference type="Rhea" id="RHEA:27642"/>
        <dbReference type="ChEBI" id="CHEBI:16335"/>
        <dbReference type="ChEBI" id="CHEBI:16708"/>
        <dbReference type="ChEBI" id="CHEBI:43474"/>
        <dbReference type="ChEBI" id="CHEBI:57720"/>
        <dbReference type="EC" id="2.4.2.1"/>
    </reaction>
    <physiologicalReaction direction="left-to-right" evidence="9">
        <dbReference type="Rhea" id="RHEA:27643"/>
    </physiologicalReaction>
</comment>
<evidence type="ECO:0000313" key="12">
    <source>
        <dbReference type="EMBL" id="GFO84922.1"/>
    </source>
</evidence>
<dbReference type="GO" id="GO:0016787">
    <property type="term" value="F:hydrolase activity"/>
    <property type="evidence" value="ECO:0007669"/>
    <property type="project" value="UniProtKB-KW"/>
</dbReference>
<keyword evidence="7" id="KW-0862">Zinc</keyword>
<dbReference type="Pfam" id="PF02578">
    <property type="entry name" value="Cu-oxidase_4"/>
    <property type="match status" value="1"/>
</dbReference>
<sequence length="272" mass="30373">MHFKKSNQNHSTVLHDGKVPYLTFRKLDQAGAVHGFSTRMGGVSKGIFATMNLSYHRGDDKEAVDENFRRIGEAIGFDPKKLVFSNQIHETRICKVTEKDCGKTMTNMDGLVTNVKGVPLYTGYADCVPLFFYDPCKKVAALAHSGWRGTAGKIGAKMTRVMKEEYGCKAKDIVAAIGPSICRDCYEVSQDVADVFRKVLEGHEEAEYMDDKGNGKYQLDLWKINEIILLEAGIRKENLDVTDICTCCNSQYLFSHRASHGRRGNLAAFIVL</sequence>
<keyword evidence="13" id="KW-1185">Reference proteome</keyword>
<evidence type="ECO:0000256" key="3">
    <source>
        <dbReference type="ARBA" id="ARBA00007353"/>
    </source>
</evidence>
<dbReference type="InterPro" id="IPR011324">
    <property type="entry name" value="Cytotoxic_necrot_fac-like_cat"/>
</dbReference>
<organism evidence="12 13">
    <name type="scientific">Anaerostipes butyraticus</name>
    <dbReference type="NCBI Taxonomy" id="645466"/>
    <lineage>
        <taxon>Bacteria</taxon>
        <taxon>Bacillati</taxon>
        <taxon>Bacillota</taxon>
        <taxon>Clostridia</taxon>
        <taxon>Lachnospirales</taxon>
        <taxon>Lachnospiraceae</taxon>
        <taxon>Anaerostipes</taxon>
    </lineage>
</organism>
<comment type="catalytic activity">
    <reaction evidence="10">
        <text>S-methyl-5'-thioadenosine + phosphate = 5-(methylsulfanyl)-alpha-D-ribose 1-phosphate + adenine</text>
        <dbReference type="Rhea" id="RHEA:11852"/>
        <dbReference type="ChEBI" id="CHEBI:16708"/>
        <dbReference type="ChEBI" id="CHEBI:17509"/>
        <dbReference type="ChEBI" id="CHEBI:43474"/>
        <dbReference type="ChEBI" id="CHEBI:58533"/>
        <dbReference type="EC" id="2.4.2.28"/>
    </reaction>
    <physiologicalReaction direction="left-to-right" evidence="10">
        <dbReference type="Rhea" id="RHEA:11853"/>
    </physiologicalReaction>
</comment>
<evidence type="ECO:0000256" key="6">
    <source>
        <dbReference type="ARBA" id="ARBA00022801"/>
    </source>
</evidence>
<dbReference type="PANTHER" id="PTHR30616:SF2">
    <property type="entry name" value="PURINE NUCLEOSIDE PHOSPHORYLASE LACC1"/>
    <property type="match status" value="1"/>
</dbReference>
<comment type="catalytic activity">
    <reaction evidence="1">
        <text>inosine + phosphate = alpha-D-ribose 1-phosphate + hypoxanthine</text>
        <dbReference type="Rhea" id="RHEA:27646"/>
        <dbReference type="ChEBI" id="CHEBI:17368"/>
        <dbReference type="ChEBI" id="CHEBI:17596"/>
        <dbReference type="ChEBI" id="CHEBI:43474"/>
        <dbReference type="ChEBI" id="CHEBI:57720"/>
        <dbReference type="EC" id="2.4.2.1"/>
    </reaction>
    <physiologicalReaction direction="left-to-right" evidence="1">
        <dbReference type="Rhea" id="RHEA:27647"/>
    </physiologicalReaction>
</comment>
<dbReference type="InterPro" id="IPR038371">
    <property type="entry name" value="Cu_polyphenol_OxRdtase_sf"/>
</dbReference>
<name>A0A916VDD0_9FIRM</name>
<comment type="similarity">
    <text evidence="3 11">Belongs to the purine nucleoside phosphorylase YfiH/LACC1 family.</text>
</comment>
<dbReference type="RefSeq" id="WP_201310633.1">
    <property type="nucleotide sequence ID" value="NZ_BLYI01000027.1"/>
</dbReference>
<dbReference type="GO" id="GO:0005507">
    <property type="term" value="F:copper ion binding"/>
    <property type="evidence" value="ECO:0007669"/>
    <property type="project" value="TreeGrafter"/>
</dbReference>
<dbReference type="Proteomes" id="UP000613208">
    <property type="component" value="Unassembled WGS sequence"/>
</dbReference>
<dbReference type="NCBIfam" id="TIGR00726">
    <property type="entry name" value="peptidoglycan editing factor PgeF"/>
    <property type="match status" value="1"/>
</dbReference>
<evidence type="ECO:0000256" key="7">
    <source>
        <dbReference type="ARBA" id="ARBA00022833"/>
    </source>
</evidence>
<reference evidence="12" key="1">
    <citation type="submission" date="2020-06" db="EMBL/GenBank/DDBJ databases">
        <title>Characterization of fructooligosaccharide metabolism and fructooligosaccharide-degrading enzymes in human commensal butyrate producers.</title>
        <authorList>
            <person name="Tanno H."/>
            <person name="Fujii T."/>
            <person name="Hirano K."/>
            <person name="Maeno S."/>
            <person name="Tonozuka T."/>
            <person name="Sakamoto M."/>
            <person name="Ohkuma M."/>
            <person name="Tochio T."/>
            <person name="Endo A."/>
        </authorList>
    </citation>
    <scope>NUCLEOTIDE SEQUENCE</scope>
    <source>
        <strain evidence="12">JCM 17466</strain>
    </source>
</reference>
<evidence type="ECO:0000256" key="5">
    <source>
        <dbReference type="ARBA" id="ARBA00022723"/>
    </source>
</evidence>
<evidence type="ECO:0000256" key="9">
    <source>
        <dbReference type="ARBA" id="ARBA00048968"/>
    </source>
</evidence>
<gene>
    <name evidence="12" type="primary">ylmD</name>
    <name evidence="12" type="ORF">ANBU17_12690</name>
</gene>
<dbReference type="SUPFAM" id="SSF64438">
    <property type="entry name" value="CNF1/YfiH-like putative cysteine hydrolases"/>
    <property type="match status" value="1"/>
</dbReference>
<evidence type="ECO:0000256" key="10">
    <source>
        <dbReference type="ARBA" id="ARBA00049893"/>
    </source>
</evidence>
<keyword evidence="6" id="KW-0378">Hydrolase</keyword>
<proteinExistence type="inferred from homology"/>
<comment type="caution">
    <text evidence="12">The sequence shown here is derived from an EMBL/GenBank/DDBJ whole genome shotgun (WGS) entry which is preliminary data.</text>
</comment>
<protein>
    <recommendedName>
        <fullName evidence="11">Purine nucleoside phosphorylase</fullName>
    </recommendedName>
</protein>
<keyword evidence="4" id="KW-0808">Transferase</keyword>
<evidence type="ECO:0000256" key="8">
    <source>
        <dbReference type="ARBA" id="ARBA00047989"/>
    </source>
</evidence>
<evidence type="ECO:0000313" key="13">
    <source>
        <dbReference type="Proteomes" id="UP000613208"/>
    </source>
</evidence>
<dbReference type="Gene3D" id="3.60.140.10">
    <property type="entry name" value="CNF1/YfiH-like putative cysteine hydrolases"/>
    <property type="match status" value="1"/>
</dbReference>
<keyword evidence="5" id="KW-0479">Metal-binding</keyword>
<dbReference type="GO" id="GO:0017061">
    <property type="term" value="F:S-methyl-5-thioadenosine phosphorylase activity"/>
    <property type="evidence" value="ECO:0007669"/>
    <property type="project" value="UniProtKB-EC"/>
</dbReference>
<dbReference type="AlphaFoldDB" id="A0A916VDD0"/>
<evidence type="ECO:0000256" key="4">
    <source>
        <dbReference type="ARBA" id="ARBA00022679"/>
    </source>
</evidence>
<evidence type="ECO:0000256" key="1">
    <source>
        <dbReference type="ARBA" id="ARBA00000553"/>
    </source>
</evidence>
<comment type="catalytic activity">
    <reaction evidence="8">
        <text>adenosine + H2O + H(+) = inosine + NH4(+)</text>
        <dbReference type="Rhea" id="RHEA:24408"/>
        <dbReference type="ChEBI" id="CHEBI:15377"/>
        <dbReference type="ChEBI" id="CHEBI:15378"/>
        <dbReference type="ChEBI" id="CHEBI:16335"/>
        <dbReference type="ChEBI" id="CHEBI:17596"/>
        <dbReference type="ChEBI" id="CHEBI:28938"/>
        <dbReference type="EC" id="3.5.4.4"/>
    </reaction>
    <physiologicalReaction direction="left-to-right" evidence="8">
        <dbReference type="Rhea" id="RHEA:24409"/>
    </physiologicalReaction>
</comment>
<dbReference type="EMBL" id="BLYI01000027">
    <property type="protein sequence ID" value="GFO84922.1"/>
    <property type="molecule type" value="Genomic_DNA"/>
</dbReference>
<dbReference type="InterPro" id="IPR003730">
    <property type="entry name" value="Cu_polyphenol_OxRdtase"/>
</dbReference>
<accession>A0A916VDD0</accession>
<evidence type="ECO:0000256" key="11">
    <source>
        <dbReference type="RuleBase" id="RU361274"/>
    </source>
</evidence>
<dbReference type="CDD" id="cd16833">
    <property type="entry name" value="YfiH"/>
    <property type="match status" value="1"/>
</dbReference>